<dbReference type="KEGG" id="cwo:Cwoe_2090"/>
<evidence type="ECO:0000256" key="5">
    <source>
        <dbReference type="ARBA" id="ARBA00023136"/>
    </source>
</evidence>
<evidence type="ECO:0000256" key="4">
    <source>
        <dbReference type="ARBA" id="ARBA00022989"/>
    </source>
</evidence>
<protein>
    <submittedName>
        <fullName evidence="7">Inner-membrane translocator</fullName>
    </submittedName>
</protein>
<dbReference type="Pfam" id="PF02653">
    <property type="entry name" value="BPD_transp_2"/>
    <property type="match status" value="1"/>
</dbReference>
<dbReference type="AlphaFoldDB" id="D3F4E3"/>
<dbReference type="InterPro" id="IPR001851">
    <property type="entry name" value="ABC_transp_permease"/>
</dbReference>
<proteinExistence type="predicted"/>
<reference evidence="7 8" key="1">
    <citation type="journal article" date="2010" name="Stand. Genomic Sci.">
        <title>Complete genome sequence of Conexibacter woesei type strain (ID131577).</title>
        <authorList>
            <person name="Pukall R."/>
            <person name="Lapidus A."/>
            <person name="Glavina Del Rio T."/>
            <person name="Copeland A."/>
            <person name="Tice H."/>
            <person name="Cheng J.-F."/>
            <person name="Lucas S."/>
            <person name="Chen F."/>
            <person name="Nolan M."/>
            <person name="Bruce D."/>
            <person name="Goodwin L."/>
            <person name="Pitluck S."/>
            <person name="Mavromatis K."/>
            <person name="Ivanova N."/>
            <person name="Ovchinnikova G."/>
            <person name="Pati A."/>
            <person name="Chen A."/>
            <person name="Palaniappan K."/>
            <person name="Land M."/>
            <person name="Hauser L."/>
            <person name="Chang Y.-J."/>
            <person name="Jeffries C.D."/>
            <person name="Chain P."/>
            <person name="Meincke L."/>
            <person name="Sims D."/>
            <person name="Brettin T."/>
            <person name="Detter J.C."/>
            <person name="Rohde M."/>
            <person name="Goeker M."/>
            <person name="Bristow J."/>
            <person name="Eisen J.A."/>
            <person name="Markowitz V."/>
            <person name="Kyrpides N.C."/>
            <person name="Klenk H.-P."/>
            <person name="Hugenholtz P."/>
        </authorList>
    </citation>
    <scope>NUCLEOTIDE SEQUENCE [LARGE SCALE GENOMIC DNA]</scope>
    <source>
        <strain evidence="8">DSM 14684 / CIP 108061 / JCM 11494 / NBRC 100937 / ID131577</strain>
    </source>
</reference>
<keyword evidence="4 6" id="KW-1133">Transmembrane helix</keyword>
<dbReference type="GO" id="GO:0005886">
    <property type="term" value="C:plasma membrane"/>
    <property type="evidence" value="ECO:0007669"/>
    <property type="project" value="UniProtKB-SubCell"/>
</dbReference>
<organism evidence="7 8">
    <name type="scientific">Conexibacter woesei (strain DSM 14684 / CCUG 47730 / CIP 108061 / JCM 11494 / NBRC 100937 / ID131577)</name>
    <dbReference type="NCBI Taxonomy" id="469383"/>
    <lineage>
        <taxon>Bacteria</taxon>
        <taxon>Bacillati</taxon>
        <taxon>Actinomycetota</taxon>
        <taxon>Thermoleophilia</taxon>
        <taxon>Solirubrobacterales</taxon>
        <taxon>Conexibacteraceae</taxon>
        <taxon>Conexibacter</taxon>
    </lineage>
</organism>
<dbReference type="RefSeq" id="WP_012933566.1">
    <property type="nucleotide sequence ID" value="NC_013739.1"/>
</dbReference>
<evidence type="ECO:0000313" key="7">
    <source>
        <dbReference type="EMBL" id="ADB50515.1"/>
    </source>
</evidence>
<dbReference type="GO" id="GO:0022857">
    <property type="term" value="F:transmembrane transporter activity"/>
    <property type="evidence" value="ECO:0007669"/>
    <property type="project" value="InterPro"/>
</dbReference>
<dbReference type="HOGENOM" id="CLU_028880_2_2_11"/>
<evidence type="ECO:0000256" key="2">
    <source>
        <dbReference type="ARBA" id="ARBA00022475"/>
    </source>
</evidence>
<feature type="transmembrane region" description="Helical" evidence="6">
    <location>
        <begin position="140"/>
        <end position="165"/>
    </location>
</feature>
<keyword evidence="5 6" id="KW-0472">Membrane</keyword>
<dbReference type="PANTHER" id="PTHR32196">
    <property type="entry name" value="ABC TRANSPORTER PERMEASE PROTEIN YPHD-RELATED-RELATED"/>
    <property type="match status" value="1"/>
</dbReference>
<reference evidence="8" key="2">
    <citation type="submission" date="2010-01" db="EMBL/GenBank/DDBJ databases">
        <title>The complete genome of Conexibacter woesei DSM 14684.</title>
        <authorList>
            <consortium name="US DOE Joint Genome Institute (JGI-PGF)"/>
            <person name="Lucas S."/>
            <person name="Copeland A."/>
            <person name="Lapidus A."/>
            <person name="Glavina del Rio T."/>
            <person name="Dalin E."/>
            <person name="Tice H."/>
            <person name="Bruce D."/>
            <person name="Goodwin L."/>
            <person name="Pitluck S."/>
            <person name="Kyrpides N."/>
            <person name="Mavromatis K."/>
            <person name="Ivanova N."/>
            <person name="Mikhailova N."/>
            <person name="Chertkov O."/>
            <person name="Brettin T."/>
            <person name="Detter J.C."/>
            <person name="Han C."/>
            <person name="Larimer F."/>
            <person name="Land M."/>
            <person name="Hauser L."/>
            <person name="Markowitz V."/>
            <person name="Cheng J.-F."/>
            <person name="Hugenholtz P."/>
            <person name="Woyke T."/>
            <person name="Wu D."/>
            <person name="Pukall R."/>
            <person name="Steenblock K."/>
            <person name="Schneider S."/>
            <person name="Klenk H.-P."/>
            <person name="Eisen J.A."/>
        </authorList>
    </citation>
    <scope>NUCLEOTIDE SEQUENCE [LARGE SCALE GENOMIC DNA]</scope>
    <source>
        <strain evidence="8">DSM 14684 / CIP 108061 / JCM 11494 / NBRC 100937 / ID131577</strain>
    </source>
</reference>
<dbReference type="Proteomes" id="UP000008229">
    <property type="component" value="Chromosome"/>
</dbReference>
<feature type="transmembrane region" description="Helical" evidence="6">
    <location>
        <begin position="67"/>
        <end position="100"/>
    </location>
</feature>
<evidence type="ECO:0000256" key="1">
    <source>
        <dbReference type="ARBA" id="ARBA00004651"/>
    </source>
</evidence>
<comment type="subcellular location">
    <subcellularLocation>
        <location evidence="1">Cell membrane</location>
        <topology evidence="1">Multi-pass membrane protein</topology>
    </subcellularLocation>
</comment>
<feature type="transmembrane region" description="Helical" evidence="6">
    <location>
        <begin position="112"/>
        <end position="134"/>
    </location>
</feature>
<sequence>MSPPEQTAAVPSKLTPTSVRSLGHQCAQRGREYGVLAVFAALFVALSLSSDAFLTTTNLLNIVDQWAAIGIIALAATLVLISGGFDLSVAAVFSVTGVIAAKLATSMGVAPALALGVLSGLGFGLLNGLAVVGWKVNSIIATLATGIVIGGIATNLTGGNLITVADTGFTALGQNELLGITLPTWFFAITAVLLGFLLHKTVYGRYVYAVGGNIEAARLSGVRTGRITIAAYGISGLAAGFAGVMVASQQATGQAGAAPNLVFDVVAAVIVGGTSILGGSGAIWRTVVGIGLLALIQNGATLLSLDETYRQMITGAIILCAAAIDVWARSRTGGA</sequence>
<accession>D3F4E3</accession>
<evidence type="ECO:0000256" key="6">
    <source>
        <dbReference type="SAM" id="Phobius"/>
    </source>
</evidence>
<dbReference type="STRING" id="469383.Cwoe_2090"/>
<dbReference type="CDD" id="cd06579">
    <property type="entry name" value="TM_PBP1_transp_AraH_like"/>
    <property type="match status" value="1"/>
</dbReference>
<keyword evidence="3 6" id="KW-0812">Transmembrane</keyword>
<feature type="transmembrane region" description="Helical" evidence="6">
    <location>
        <begin position="33"/>
        <end position="55"/>
    </location>
</feature>
<feature type="transmembrane region" description="Helical" evidence="6">
    <location>
        <begin position="229"/>
        <end position="248"/>
    </location>
</feature>
<dbReference type="EMBL" id="CP001854">
    <property type="protein sequence ID" value="ADB50515.1"/>
    <property type="molecule type" value="Genomic_DNA"/>
</dbReference>
<dbReference type="eggNOG" id="COG1172">
    <property type="taxonomic scope" value="Bacteria"/>
</dbReference>
<gene>
    <name evidence="7" type="ordered locus">Cwoe_2090</name>
</gene>
<evidence type="ECO:0000256" key="3">
    <source>
        <dbReference type="ARBA" id="ARBA00022692"/>
    </source>
</evidence>
<keyword evidence="2" id="KW-1003">Cell membrane</keyword>
<feature type="transmembrane region" description="Helical" evidence="6">
    <location>
        <begin position="260"/>
        <end position="277"/>
    </location>
</feature>
<name>D3F4E3_CONWI</name>
<keyword evidence="8" id="KW-1185">Reference proteome</keyword>
<evidence type="ECO:0000313" key="8">
    <source>
        <dbReference type="Proteomes" id="UP000008229"/>
    </source>
</evidence>
<feature type="transmembrane region" description="Helical" evidence="6">
    <location>
        <begin position="177"/>
        <end position="198"/>
    </location>
</feature>
<dbReference type="OrthoDB" id="9808136at2"/>